<dbReference type="EMBL" id="JANJYJ010000004">
    <property type="protein sequence ID" value="KAK3219078.1"/>
    <property type="molecule type" value="Genomic_DNA"/>
</dbReference>
<keyword evidence="2" id="KW-0611">Plant defense</keyword>
<comment type="caution">
    <text evidence="4">The sequence shown here is derived from an EMBL/GenBank/DDBJ whole genome shotgun (WGS) entry which is preliminary data.</text>
</comment>
<dbReference type="SUPFAM" id="SSF52058">
    <property type="entry name" value="L domain-like"/>
    <property type="match status" value="1"/>
</dbReference>
<dbReference type="InterPro" id="IPR032675">
    <property type="entry name" value="LRR_dom_sf"/>
</dbReference>
<dbReference type="Gene3D" id="3.80.10.10">
    <property type="entry name" value="Ribonuclease Inhibitor"/>
    <property type="match status" value="1"/>
</dbReference>
<dbReference type="AlphaFoldDB" id="A0AAE0AJP4"/>
<dbReference type="PANTHER" id="PTHR33463:SF198">
    <property type="entry name" value="RPP4C3"/>
    <property type="match status" value="1"/>
</dbReference>
<keyword evidence="5" id="KW-1185">Reference proteome</keyword>
<evidence type="ECO:0000256" key="2">
    <source>
        <dbReference type="ARBA" id="ARBA00022821"/>
    </source>
</evidence>
<keyword evidence="1" id="KW-0677">Repeat</keyword>
<organism evidence="4 5">
    <name type="scientific">Dipteronia sinensis</name>
    <dbReference type="NCBI Taxonomy" id="43782"/>
    <lineage>
        <taxon>Eukaryota</taxon>
        <taxon>Viridiplantae</taxon>
        <taxon>Streptophyta</taxon>
        <taxon>Embryophyta</taxon>
        <taxon>Tracheophyta</taxon>
        <taxon>Spermatophyta</taxon>
        <taxon>Magnoliopsida</taxon>
        <taxon>eudicotyledons</taxon>
        <taxon>Gunneridae</taxon>
        <taxon>Pentapetalae</taxon>
        <taxon>rosids</taxon>
        <taxon>malvids</taxon>
        <taxon>Sapindales</taxon>
        <taxon>Sapindaceae</taxon>
        <taxon>Hippocastanoideae</taxon>
        <taxon>Acereae</taxon>
        <taxon>Dipteronia</taxon>
    </lineage>
</organism>
<reference evidence="4" key="1">
    <citation type="journal article" date="2023" name="Plant J.">
        <title>Genome sequences and population genomics provide insights into the demographic history, inbreeding, and mutation load of two 'living fossil' tree species of Dipteronia.</title>
        <authorList>
            <person name="Feng Y."/>
            <person name="Comes H.P."/>
            <person name="Chen J."/>
            <person name="Zhu S."/>
            <person name="Lu R."/>
            <person name="Zhang X."/>
            <person name="Li P."/>
            <person name="Qiu J."/>
            <person name="Olsen K.M."/>
            <person name="Qiu Y."/>
        </authorList>
    </citation>
    <scope>NUCLEOTIDE SEQUENCE</scope>
    <source>
        <strain evidence="4">NBL</strain>
    </source>
</reference>
<feature type="domain" description="Disease resistance R13L4/SHOC-2-like LRR" evidence="3">
    <location>
        <begin position="123"/>
        <end position="211"/>
    </location>
</feature>
<gene>
    <name evidence="4" type="ORF">Dsin_013048</name>
</gene>
<proteinExistence type="predicted"/>
<dbReference type="Proteomes" id="UP001281410">
    <property type="component" value="Unassembled WGS sequence"/>
</dbReference>
<evidence type="ECO:0000256" key="1">
    <source>
        <dbReference type="ARBA" id="ARBA00022737"/>
    </source>
</evidence>
<dbReference type="PANTHER" id="PTHR33463">
    <property type="entry name" value="NB-ARC DOMAIN-CONTAINING PROTEIN-RELATED"/>
    <property type="match status" value="1"/>
</dbReference>
<sequence length="373" mass="43149">MHDVVRDIGRLIARRDQHMFTMKENLVIQDLAEENTLKNCTYIFLHDIAELPEELDCPQLKFLYMKAKTRFSKIHDNFFKGMPNLGVVHLIEMVLSPMPVSFHFLKKLQTLYLDRCHLGDTVDIGKMKNLKIFVLSSDIKKLPEQIGELTRLKVLDLGQCYGLQVIPQNTISRLTQLEELYMADGFQRSNGSLGELEHLSQLTALQIYIPDAKFVPKGLAFQKLQRFRIYIGVDAWTLRYRLKGTSRILALKYDDANISVEDGIIKQLKEIEELQLIGKQGVKNVLYELNRDGFPKLKHFRVERNPELVYIVDFPKQSEPCVAFPHLQTLHLAELSSLEKICHGQVTLTPNSFCQLRTLDVFIQFTKAEKFEL</sequence>
<evidence type="ECO:0000313" key="5">
    <source>
        <dbReference type="Proteomes" id="UP001281410"/>
    </source>
</evidence>
<evidence type="ECO:0000313" key="4">
    <source>
        <dbReference type="EMBL" id="KAK3219078.1"/>
    </source>
</evidence>
<name>A0AAE0AJP4_9ROSI</name>
<evidence type="ECO:0000259" key="3">
    <source>
        <dbReference type="Pfam" id="PF23598"/>
    </source>
</evidence>
<dbReference type="InterPro" id="IPR050905">
    <property type="entry name" value="Plant_NBS-LRR"/>
</dbReference>
<dbReference type="InterPro" id="IPR055414">
    <property type="entry name" value="LRR_R13L4/SHOC2-like"/>
</dbReference>
<protein>
    <recommendedName>
        <fullName evidence="3">Disease resistance R13L4/SHOC-2-like LRR domain-containing protein</fullName>
    </recommendedName>
</protein>
<accession>A0AAE0AJP4</accession>
<dbReference type="Pfam" id="PF23598">
    <property type="entry name" value="LRR_14"/>
    <property type="match status" value="1"/>
</dbReference>